<evidence type="ECO:0000256" key="5">
    <source>
        <dbReference type="ARBA" id="ARBA00022771"/>
    </source>
</evidence>
<feature type="site" description="Histone H3K4me3 binding" evidence="14">
    <location>
        <position position="308"/>
    </location>
</feature>
<dbReference type="GO" id="GO:0006355">
    <property type="term" value="P:regulation of DNA-templated transcription"/>
    <property type="evidence" value="ECO:0007669"/>
    <property type="project" value="TreeGrafter"/>
</dbReference>
<accession>A0A9W7DNI0</accession>
<feature type="binding site" evidence="15">
    <location>
        <position position="307"/>
    </location>
    <ligand>
        <name>Zn(2+)</name>
        <dbReference type="ChEBI" id="CHEBI:29105"/>
        <label>2</label>
    </ligand>
</feature>
<keyword evidence="11" id="KW-0131">Cell cycle</keyword>
<dbReference type="InterPro" id="IPR001965">
    <property type="entry name" value="Znf_PHD"/>
</dbReference>
<keyword evidence="5 16" id="KW-0863">Zinc-finger</keyword>
<feature type="site" description="Histone H3K4me3 binding" evidence="14">
    <location>
        <position position="316"/>
    </location>
</feature>
<evidence type="ECO:0000256" key="16">
    <source>
        <dbReference type="PROSITE-ProRule" id="PRU00146"/>
    </source>
</evidence>
<evidence type="ECO:0000313" key="20">
    <source>
        <dbReference type="EMBL" id="GMG55398.1"/>
    </source>
</evidence>
<feature type="binding site" evidence="15">
    <location>
        <position position="334"/>
    </location>
    <ligand>
        <name>Zn(2+)</name>
        <dbReference type="ChEBI" id="CHEBI:29105"/>
        <label>2</label>
    </ligand>
</feature>
<feature type="site" description="Histone H3K4me3 binding" evidence="14">
    <location>
        <position position="304"/>
    </location>
</feature>
<evidence type="ECO:0000256" key="15">
    <source>
        <dbReference type="PIRSR" id="PIRSR628651-51"/>
    </source>
</evidence>
<comment type="subunit">
    <text evidence="17">Component of an histone acetyltransferase complex. Interacts with H3K4me3 and to a lesser extent with H3K4me2.</text>
</comment>
<dbReference type="Pfam" id="PF12998">
    <property type="entry name" value="ING"/>
    <property type="match status" value="1"/>
</dbReference>
<feature type="binding site" evidence="15">
    <location>
        <position position="296"/>
    </location>
    <ligand>
        <name>Zn(2+)</name>
        <dbReference type="ChEBI" id="CHEBI:29105"/>
        <label>1</label>
    </ligand>
</feature>
<evidence type="ECO:0000256" key="13">
    <source>
        <dbReference type="ARBA" id="ARBA00063794"/>
    </source>
</evidence>
<comment type="function">
    <text evidence="12">Component of the NuA4 histone acetyltransferase complex which is involved in transcriptional activation of selected genes principally by acetylation of nucleosomal histone H4 and H2A. The NuA4 complex is also involved in DNA repair. Involved in cell cycle progression and meiosis.</text>
</comment>
<dbReference type="Gene3D" id="3.30.40.10">
    <property type="entry name" value="Zinc/RING finger domain, C3HC4 (zinc finger)"/>
    <property type="match status" value="1"/>
</dbReference>
<dbReference type="Proteomes" id="UP001165063">
    <property type="component" value="Unassembled WGS sequence"/>
</dbReference>
<comment type="function">
    <text evidence="17">Component of an histone acetyltransferase complex.</text>
</comment>
<dbReference type="GO" id="GO:0006281">
    <property type="term" value="P:DNA repair"/>
    <property type="evidence" value="ECO:0007669"/>
    <property type="project" value="UniProtKB-KW"/>
</dbReference>
<dbReference type="PROSITE" id="PS50016">
    <property type="entry name" value="ZF_PHD_2"/>
    <property type="match status" value="1"/>
</dbReference>
<dbReference type="InterPro" id="IPR019787">
    <property type="entry name" value="Znf_PHD-finger"/>
</dbReference>
<keyword evidence="6 15" id="KW-0862">Zinc</keyword>
<evidence type="ECO:0000256" key="9">
    <source>
        <dbReference type="ARBA" id="ARBA00023242"/>
    </source>
</evidence>
<feature type="compositionally biased region" description="Low complexity" evidence="18">
    <location>
        <begin position="263"/>
        <end position="281"/>
    </location>
</feature>
<comment type="caution">
    <text evidence="20">The sequence shown here is derived from an EMBL/GenBank/DDBJ whole genome shotgun (WGS) entry which is preliminary data.</text>
</comment>
<protein>
    <recommendedName>
        <fullName evidence="17">Chromatin modification-related protein</fullName>
    </recommendedName>
</protein>
<feature type="compositionally biased region" description="Polar residues" evidence="18">
    <location>
        <begin position="217"/>
        <end position="235"/>
    </location>
</feature>
<evidence type="ECO:0000313" key="21">
    <source>
        <dbReference type="Proteomes" id="UP001165063"/>
    </source>
</evidence>
<gene>
    <name evidence="20" type="ORF">Amon01_000754900</name>
</gene>
<comment type="subunit">
    <text evidence="13">Interacts with H3K4me3 and to a lesser extent with H3K4me2. Component of the NuA4 histone acetyltransferase complex.</text>
</comment>
<feature type="binding site" evidence="15">
    <location>
        <position position="312"/>
    </location>
    <ligand>
        <name>Zn(2+)</name>
        <dbReference type="ChEBI" id="CHEBI:29105"/>
        <label>2</label>
    </ligand>
</feature>
<evidence type="ECO:0000256" key="6">
    <source>
        <dbReference type="ARBA" id="ARBA00022833"/>
    </source>
</evidence>
<evidence type="ECO:0000256" key="11">
    <source>
        <dbReference type="ARBA" id="ARBA00023306"/>
    </source>
</evidence>
<name>A0A9W7DNI0_AMBMO</name>
<evidence type="ECO:0000256" key="12">
    <source>
        <dbReference type="ARBA" id="ARBA00037044"/>
    </source>
</evidence>
<dbReference type="InterPro" id="IPR019786">
    <property type="entry name" value="Zinc_finger_PHD-type_CS"/>
</dbReference>
<evidence type="ECO:0000256" key="4">
    <source>
        <dbReference type="ARBA" id="ARBA00022763"/>
    </source>
</evidence>
<reference evidence="20" key="1">
    <citation type="submission" date="2023-04" db="EMBL/GenBank/DDBJ databases">
        <title>Ambrosiozyma monospora NBRC 1965.</title>
        <authorList>
            <person name="Ichikawa N."/>
            <person name="Sato H."/>
            <person name="Tonouchi N."/>
        </authorList>
    </citation>
    <scope>NUCLEOTIDE SEQUENCE</scope>
    <source>
        <strain evidence="20">NBRC 1965</strain>
    </source>
</reference>
<evidence type="ECO:0000256" key="7">
    <source>
        <dbReference type="ARBA" id="ARBA00022853"/>
    </source>
</evidence>
<evidence type="ECO:0000256" key="18">
    <source>
        <dbReference type="SAM" id="MobiDB-lite"/>
    </source>
</evidence>
<keyword evidence="7 17" id="KW-0156">Chromatin regulator</keyword>
<feature type="compositionally biased region" description="Polar residues" evidence="18">
    <location>
        <begin position="242"/>
        <end position="253"/>
    </location>
</feature>
<dbReference type="SMART" id="SM01408">
    <property type="entry name" value="ING"/>
    <property type="match status" value="1"/>
</dbReference>
<dbReference type="GO" id="GO:0005634">
    <property type="term" value="C:nucleus"/>
    <property type="evidence" value="ECO:0007669"/>
    <property type="project" value="UniProtKB-SubCell"/>
</dbReference>
<feature type="binding site" evidence="15">
    <location>
        <position position="294"/>
    </location>
    <ligand>
        <name>Zn(2+)</name>
        <dbReference type="ChEBI" id="CHEBI:29105"/>
        <label>1</label>
    </ligand>
</feature>
<dbReference type="EMBL" id="BSXU01005663">
    <property type="protein sequence ID" value="GMG55398.1"/>
    <property type="molecule type" value="Genomic_DNA"/>
</dbReference>
<dbReference type="Gene3D" id="6.10.140.1740">
    <property type="match status" value="1"/>
</dbReference>
<dbReference type="GO" id="GO:0035267">
    <property type="term" value="C:NuA4 histone acetyltransferase complex"/>
    <property type="evidence" value="ECO:0007669"/>
    <property type="project" value="UniProtKB-ARBA"/>
</dbReference>
<evidence type="ECO:0000259" key="19">
    <source>
        <dbReference type="PROSITE" id="PS50016"/>
    </source>
</evidence>
<dbReference type="CDD" id="cd15505">
    <property type="entry name" value="PHD_ING"/>
    <property type="match status" value="1"/>
</dbReference>
<keyword evidence="10" id="KW-0469">Meiosis</keyword>
<comment type="similarity">
    <text evidence="2 17">Belongs to the ING family.</text>
</comment>
<keyword evidence="4" id="KW-0227">DNA damage</keyword>
<dbReference type="SMART" id="SM00249">
    <property type="entry name" value="PHD"/>
    <property type="match status" value="1"/>
</dbReference>
<sequence length="357" mass="39289">MDAATLLEQYTQDLSNLPAEVVYLLEELREKDLKYYELHKRIGQRDSQLHKYIKQNGSLVKHPKEAQIYQKIQEEFKQAEALQEEKCLLSNTALFLISKHLTRLEKDIERLETDGIIPHILNAPLTDDEMEIDSDHPDLDNLSSQVSLASLNEGSNSNSRKHKKTKSRHSTPQVSLHLTSMSTPNSSAGHTNSNAHGHSQRRKTKSASPAPFDSVMSDANPSHNSSRAGSQSTSVKKAGPSATVSIPGASSTQPHKHSNLSTPASVPSAGPSGPSGANNKSGNGGGNEDDELYCFCQQVSYGDMIACDNSNCKYEWFHYGCVGLTEPPKGIWYCPDCTKQAELTAGTTGRKKERRRR</sequence>
<comment type="subcellular location">
    <subcellularLocation>
        <location evidence="1 17">Nucleus</location>
    </subcellularLocation>
</comment>
<proteinExistence type="inferred from homology"/>
<dbReference type="CDD" id="cd16858">
    <property type="entry name" value="ING_ING3_Yng2p"/>
    <property type="match status" value="1"/>
</dbReference>
<evidence type="ECO:0000256" key="10">
    <source>
        <dbReference type="ARBA" id="ARBA00023254"/>
    </source>
</evidence>
<dbReference type="GO" id="GO:0006325">
    <property type="term" value="P:chromatin organization"/>
    <property type="evidence" value="ECO:0007669"/>
    <property type="project" value="UniProtKB-KW"/>
</dbReference>
<dbReference type="PANTHER" id="PTHR10333:SF100">
    <property type="entry name" value="CHROMATIN MODIFICATION-RELATED PROTEIN YNG2"/>
    <property type="match status" value="1"/>
</dbReference>
<dbReference type="PROSITE" id="PS01359">
    <property type="entry name" value="ZF_PHD_1"/>
    <property type="match status" value="1"/>
</dbReference>
<dbReference type="InterPro" id="IPR013083">
    <property type="entry name" value="Znf_RING/FYVE/PHD"/>
</dbReference>
<dbReference type="InterPro" id="IPR011011">
    <property type="entry name" value="Znf_FYVE_PHD"/>
</dbReference>
<dbReference type="FunFam" id="3.30.40.10:FF:000436">
    <property type="entry name" value="Chromatin modification-related protein"/>
    <property type="match status" value="1"/>
</dbReference>
<keyword evidence="3 15" id="KW-0479">Metal-binding</keyword>
<feature type="compositionally biased region" description="Basic residues" evidence="18">
    <location>
        <begin position="159"/>
        <end position="169"/>
    </location>
</feature>
<feature type="domain" description="PHD-type" evidence="19">
    <location>
        <begin position="291"/>
        <end position="340"/>
    </location>
</feature>
<feature type="site" description="Histone H3K4me3 binding" evidence="14">
    <location>
        <position position="293"/>
    </location>
</feature>
<dbReference type="GO" id="GO:0008270">
    <property type="term" value="F:zinc ion binding"/>
    <property type="evidence" value="ECO:0007669"/>
    <property type="project" value="UniProtKB-KW"/>
</dbReference>
<comment type="domain">
    <text evidence="17">The PHD-type zinc finger mediates the binding to H3K4me3.</text>
</comment>
<evidence type="ECO:0000256" key="3">
    <source>
        <dbReference type="ARBA" id="ARBA00022723"/>
    </source>
</evidence>
<evidence type="ECO:0000256" key="17">
    <source>
        <dbReference type="RuleBase" id="RU361213"/>
    </source>
</evidence>
<evidence type="ECO:0000256" key="2">
    <source>
        <dbReference type="ARBA" id="ARBA00010210"/>
    </source>
</evidence>
<feature type="binding site" evidence="15">
    <location>
        <position position="318"/>
    </location>
    <ligand>
        <name>Zn(2+)</name>
        <dbReference type="ChEBI" id="CHEBI:29105"/>
        <label>1</label>
    </ligand>
</feature>
<dbReference type="AlphaFoldDB" id="A0A9W7DNI0"/>
<dbReference type="OrthoDB" id="5411773at2759"/>
<keyword evidence="9 17" id="KW-0539">Nucleus</keyword>
<dbReference type="SUPFAM" id="SSF57903">
    <property type="entry name" value="FYVE/PHD zinc finger"/>
    <property type="match status" value="1"/>
</dbReference>
<dbReference type="InterPro" id="IPR028651">
    <property type="entry name" value="ING_fam"/>
</dbReference>
<dbReference type="InterPro" id="IPR024610">
    <property type="entry name" value="ING_N_histone-binding"/>
</dbReference>
<evidence type="ECO:0000256" key="8">
    <source>
        <dbReference type="ARBA" id="ARBA00023204"/>
    </source>
</evidence>
<evidence type="ECO:0000256" key="14">
    <source>
        <dbReference type="PIRSR" id="PIRSR628651-50"/>
    </source>
</evidence>
<keyword evidence="21" id="KW-1185">Reference proteome</keyword>
<organism evidence="20 21">
    <name type="scientific">Ambrosiozyma monospora</name>
    <name type="common">Yeast</name>
    <name type="synonym">Endomycopsis monosporus</name>
    <dbReference type="NCBI Taxonomy" id="43982"/>
    <lineage>
        <taxon>Eukaryota</taxon>
        <taxon>Fungi</taxon>
        <taxon>Dikarya</taxon>
        <taxon>Ascomycota</taxon>
        <taxon>Saccharomycotina</taxon>
        <taxon>Pichiomycetes</taxon>
        <taxon>Pichiales</taxon>
        <taxon>Pichiaceae</taxon>
        <taxon>Ambrosiozyma</taxon>
    </lineage>
</organism>
<feature type="compositionally biased region" description="Polar residues" evidence="18">
    <location>
        <begin position="172"/>
        <end position="197"/>
    </location>
</feature>
<evidence type="ECO:0000256" key="1">
    <source>
        <dbReference type="ARBA" id="ARBA00004123"/>
    </source>
</evidence>
<dbReference type="PANTHER" id="PTHR10333">
    <property type="entry name" value="INHIBITOR OF GROWTH PROTEIN"/>
    <property type="match status" value="1"/>
</dbReference>
<keyword evidence="8" id="KW-0234">DNA repair</keyword>
<feature type="region of interest" description="Disordered" evidence="18">
    <location>
        <begin position="150"/>
        <end position="284"/>
    </location>
</feature>
<feature type="binding site" evidence="15">
    <location>
        <position position="337"/>
    </location>
    <ligand>
        <name>Zn(2+)</name>
        <dbReference type="ChEBI" id="CHEBI:29105"/>
        <label>2</label>
    </ligand>
</feature>
<dbReference type="GO" id="GO:0051321">
    <property type="term" value="P:meiotic cell cycle"/>
    <property type="evidence" value="ECO:0007669"/>
    <property type="project" value="UniProtKB-KW"/>
</dbReference>
<feature type="binding site" evidence="15">
    <location>
        <position position="321"/>
    </location>
    <ligand>
        <name>Zn(2+)</name>
        <dbReference type="ChEBI" id="CHEBI:29105"/>
        <label>1</label>
    </ligand>
</feature>